<gene>
    <name evidence="2" type="ORF">SNAT2548_LOCUS25454</name>
</gene>
<keyword evidence="3" id="KW-1185">Reference proteome</keyword>
<comment type="caution">
    <text evidence="2">The sequence shown here is derived from an EMBL/GenBank/DDBJ whole genome shotgun (WGS) entry which is preliminary data.</text>
</comment>
<protein>
    <submittedName>
        <fullName evidence="2">Uncharacterized protein</fullName>
    </submittedName>
</protein>
<evidence type="ECO:0000256" key="1">
    <source>
        <dbReference type="SAM" id="MobiDB-lite"/>
    </source>
</evidence>
<organism evidence="2 3">
    <name type="scientific">Symbiodinium natans</name>
    <dbReference type="NCBI Taxonomy" id="878477"/>
    <lineage>
        <taxon>Eukaryota</taxon>
        <taxon>Sar</taxon>
        <taxon>Alveolata</taxon>
        <taxon>Dinophyceae</taxon>
        <taxon>Suessiales</taxon>
        <taxon>Symbiodiniaceae</taxon>
        <taxon>Symbiodinium</taxon>
    </lineage>
</organism>
<feature type="compositionally biased region" description="Low complexity" evidence="1">
    <location>
        <begin position="33"/>
        <end position="50"/>
    </location>
</feature>
<evidence type="ECO:0000313" key="3">
    <source>
        <dbReference type="Proteomes" id="UP000604046"/>
    </source>
</evidence>
<proteinExistence type="predicted"/>
<evidence type="ECO:0000313" key="2">
    <source>
        <dbReference type="EMBL" id="CAE7459141.1"/>
    </source>
</evidence>
<feature type="compositionally biased region" description="Polar residues" evidence="1">
    <location>
        <begin position="8"/>
        <end position="20"/>
    </location>
</feature>
<feature type="compositionally biased region" description="Low complexity" evidence="1">
    <location>
        <begin position="84"/>
        <end position="109"/>
    </location>
</feature>
<name>A0A812S207_9DINO</name>
<sequence length="288" mass="33277">MARRNDSQQDTWTWTEQDWSGWSEKGWPRWSETEWSQWSQEEWSQGSAWQPADWKNDEEEVETSRSSRAQMPTGSNSIPKARPKASMPKASPKARASKMPPKASKPKASTVKKQRSNRGNAQDQREYSRWKEDHRELQVLRYEKQQWEAKLQEAEGAQWTAEIEAEWWENQTQMALCRNDSLLNDLKEAQSLNKTAHASCDELKKKHEGEVSSLKREHKGRIEDFGRKLCKREDRCRSLQDDKDNLESRITILEVQHGEEKAGIGTNPLWVTATVVALAAGPAEDQNS</sequence>
<dbReference type="EMBL" id="CAJNDS010002394">
    <property type="protein sequence ID" value="CAE7459141.1"/>
    <property type="molecule type" value="Genomic_DNA"/>
</dbReference>
<reference evidence="2" key="1">
    <citation type="submission" date="2021-02" db="EMBL/GenBank/DDBJ databases">
        <authorList>
            <person name="Dougan E. K."/>
            <person name="Rhodes N."/>
            <person name="Thang M."/>
            <person name="Chan C."/>
        </authorList>
    </citation>
    <scope>NUCLEOTIDE SEQUENCE</scope>
</reference>
<feature type="compositionally biased region" description="Polar residues" evidence="1">
    <location>
        <begin position="64"/>
        <end position="78"/>
    </location>
</feature>
<dbReference type="Proteomes" id="UP000604046">
    <property type="component" value="Unassembled WGS sequence"/>
</dbReference>
<feature type="region of interest" description="Disordered" evidence="1">
    <location>
        <begin position="1"/>
        <end position="130"/>
    </location>
</feature>
<dbReference type="AlphaFoldDB" id="A0A812S207"/>
<accession>A0A812S207</accession>